<dbReference type="EMBL" id="KV722356">
    <property type="protein sequence ID" value="OCH93327.1"/>
    <property type="molecule type" value="Genomic_DNA"/>
</dbReference>
<dbReference type="OrthoDB" id="2754276at2759"/>
<dbReference type="AlphaFoldDB" id="A0A8E2DPF5"/>
<feature type="region of interest" description="Disordered" evidence="1">
    <location>
        <begin position="256"/>
        <end position="289"/>
    </location>
</feature>
<evidence type="ECO:0000313" key="3">
    <source>
        <dbReference type="Proteomes" id="UP000250043"/>
    </source>
</evidence>
<reference evidence="2 3" key="1">
    <citation type="submission" date="2016-07" db="EMBL/GenBank/DDBJ databases">
        <title>Draft genome of the white-rot fungus Obba rivulosa 3A-2.</title>
        <authorList>
            <consortium name="DOE Joint Genome Institute"/>
            <person name="Miettinen O."/>
            <person name="Riley R."/>
            <person name="Acob R."/>
            <person name="Barry K."/>
            <person name="Cullen D."/>
            <person name="De Vries R."/>
            <person name="Hainaut M."/>
            <person name="Hatakka A."/>
            <person name="Henrissat B."/>
            <person name="Hilden K."/>
            <person name="Kuo R."/>
            <person name="Labutti K."/>
            <person name="Lipzen A."/>
            <person name="Makela M.R."/>
            <person name="Sandor L."/>
            <person name="Spatafora J.W."/>
            <person name="Grigoriev I.V."/>
            <person name="Hibbett D.S."/>
        </authorList>
    </citation>
    <scope>NUCLEOTIDE SEQUENCE [LARGE SCALE GENOMIC DNA]</scope>
    <source>
        <strain evidence="2 3">3A-2</strain>
    </source>
</reference>
<sequence length="518" mass="55913">MSPDAFALADSTAAVPHVAARVLATPSLYYKALSRATGPSSLTILESIVYLLYSSSAHIPVYSARTLSIFFKMCNPLSVSSFPNAVIPVSQHSFDSVPRHAASPEPISPKPRQGRPRKLSLGRSRAHNSNDTLSPVGSDVEDVPPSPLLFRPSTEYAKPWLYNPGSYEHPYLSRSSTPHSRSPTPTLSAPRSIKESIEHLGLLPMQCRAPSPYPPEQVLSVRRCPSPWAKECALPPIPPLPPAKDKRDEDLEFASPITPESAGSSDSGSSCIGASGHPSEPSPTASTFTITSTESNETATNDDDFVIDCKPHMSEAHYRSKTPIPVAHHHAQGQDKSFPLTRTLPDPCISVIPATPRTPGYHHGTPNRAATAPADMRLRPEGERSASPSPSLALSFSRLGLRRMASKTLLFGRKAASASDLHARPSHTDLVPREAASARTSIDTVVERLVRSPSPTAGLRAFDARTVHAGYRASAAKAERCSVELATMTDRGEIRVPRTMNEVIPTLRSFKIPSHIPF</sequence>
<name>A0A8E2DPF5_9APHY</name>
<evidence type="ECO:0000256" key="1">
    <source>
        <dbReference type="SAM" id="MobiDB-lite"/>
    </source>
</evidence>
<keyword evidence="3" id="KW-1185">Reference proteome</keyword>
<feature type="compositionally biased region" description="Basic residues" evidence="1">
    <location>
        <begin position="112"/>
        <end position="126"/>
    </location>
</feature>
<organism evidence="2 3">
    <name type="scientific">Obba rivulosa</name>
    <dbReference type="NCBI Taxonomy" id="1052685"/>
    <lineage>
        <taxon>Eukaryota</taxon>
        <taxon>Fungi</taxon>
        <taxon>Dikarya</taxon>
        <taxon>Basidiomycota</taxon>
        <taxon>Agaricomycotina</taxon>
        <taxon>Agaricomycetes</taxon>
        <taxon>Polyporales</taxon>
        <taxon>Gelatoporiaceae</taxon>
        <taxon>Obba</taxon>
    </lineage>
</organism>
<protein>
    <submittedName>
        <fullName evidence="2">Uncharacterized protein</fullName>
    </submittedName>
</protein>
<evidence type="ECO:0000313" key="2">
    <source>
        <dbReference type="EMBL" id="OCH93327.1"/>
    </source>
</evidence>
<accession>A0A8E2DPF5</accession>
<proteinExistence type="predicted"/>
<dbReference type="Proteomes" id="UP000250043">
    <property type="component" value="Unassembled WGS sequence"/>
</dbReference>
<feature type="compositionally biased region" description="Low complexity" evidence="1">
    <location>
        <begin position="261"/>
        <end position="276"/>
    </location>
</feature>
<feature type="region of interest" description="Disordered" evidence="1">
    <location>
        <begin position="97"/>
        <end position="145"/>
    </location>
</feature>
<gene>
    <name evidence="2" type="ORF">OBBRIDRAFT_327027</name>
</gene>